<feature type="transmembrane region" description="Helical" evidence="2">
    <location>
        <begin position="18"/>
        <end position="36"/>
    </location>
</feature>
<dbReference type="InterPro" id="IPR013517">
    <property type="entry name" value="FG-GAP"/>
</dbReference>
<evidence type="ECO:0000313" key="3">
    <source>
        <dbReference type="EMBL" id="SUZ90580.1"/>
    </source>
</evidence>
<reference evidence="3" key="1">
    <citation type="submission" date="2018-05" db="EMBL/GenBank/DDBJ databases">
        <authorList>
            <person name="Lanie J.A."/>
            <person name="Ng W.-L."/>
            <person name="Kazmierczak K.M."/>
            <person name="Andrzejewski T.M."/>
            <person name="Davidsen T.M."/>
            <person name="Wayne K.J."/>
            <person name="Tettelin H."/>
            <person name="Glass J.I."/>
            <person name="Rusch D."/>
            <person name="Podicherti R."/>
            <person name="Tsui H.-C.T."/>
            <person name="Winkler M.E."/>
        </authorList>
    </citation>
    <scope>NUCLEOTIDE SEQUENCE</scope>
</reference>
<keyword evidence="2" id="KW-0472">Membrane</keyword>
<dbReference type="SUPFAM" id="SSF69318">
    <property type="entry name" value="Integrin alpha N-terminal domain"/>
    <property type="match status" value="1"/>
</dbReference>
<dbReference type="PANTHER" id="PTHR16026:SF0">
    <property type="entry name" value="CARTILAGE ACIDIC PROTEIN 1"/>
    <property type="match status" value="1"/>
</dbReference>
<keyword evidence="2" id="KW-0812">Transmembrane</keyword>
<evidence type="ECO:0000256" key="2">
    <source>
        <dbReference type="SAM" id="Phobius"/>
    </source>
</evidence>
<dbReference type="Pfam" id="PF13517">
    <property type="entry name" value="FG-GAP_3"/>
    <property type="match status" value="3"/>
</dbReference>
<accession>A0A381RFS9</accession>
<dbReference type="InterPro" id="IPR028994">
    <property type="entry name" value="Integrin_alpha_N"/>
</dbReference>
<dbReference type="InterPro" id="IPR027039">
    <property type="entry name" value="Crtac1"/>
</dbReference>
<dbReference type="PANTHER" id="PTHR16026">
    <property type="entry name" value="CARTILAGE ACIDIC PROTEIN 1"/>
    <property type="match status" value="1"/>
</dbReference>
<keyword evidence="2" id="KW-1133">Transmembrane helix</keyword>
<dbReference type="EMBL" id="UINC01001905">
    <property type="protein sequence ID" value="SUZ90580.1"/>
    <property type="molecule type" value="Genomic_DNA"/>
</dbReference>
<gene>
    <name evidence="3" type="ORF">METZ01_LOCUS43434</name>
</gene>
<organism evidence="3">
    <name type="scientific">marine metagenome</name>
    <dbReference type="NCBI Taxonomy" id="408172"/>
    <lineage>
        <taxon>unclassified sequences</taxon>
        <taxon>metagenomes</taxon>
        <taxon>ecological metagenomes</taxon>
    </lineage>
</organism>
<dbReference type="Gene3D" id="2.130.10.130">
    <property type="entry name" value="Integrin alpha, N-terminal"/>
    <property type="match status" value="1"/>
</dbReference>
<protein>
    <recommendedName>
        <fullName evidence="4">VCBS repeat-containing protein</fullName>
    </recommendedName>
</protein>
<dbReference type="AlphaFoldDB" id="A0A381RFS9"/>
<name>A0A381RFS9_9ZZZZ</name>
<evidence type="ECO:0000256" key="1">
    <source>
        <dbReference type="ARBA" id="ARBA00022729"/>
    </source>
</evidence>
<keyword evidence="1" id="KW-0732">Signal</keyword>
<proteinExistence type="predicted"/>
<sequence>MNTHSSMRAHLKISLQRIMITSIGAIMFSIGAIGIAQQQTAAIDTEALNATEEFSESLANDLLDLSVAARDKDRTMIERYFADHLIATPIPIASFDQPGAVAWITNRDWPTGNVASIDRDTFLLGLEILLEHFLSIEDVRFKVKQASFDNRGNSAADISFFIVGRNPTGQREWLTATANIEAFRNIDQETNSEVISVLRDTELPLTEDDATLEDLPWEITRFELDTVKSMVAEREVFSEVALPAGLHAEFPRYGVAPNDTVSAHGVAVADVDNDGLLDIVTTGVIQNRLYLNNGEGSFDDATQASFLALSPPATGPLFVDYDNDGDADLFLATVGNQVLLENRLVPDGVLHFLDRSIEAGVYVPANGFSAVATDVNGDGLQDIYVASYNRYGIVMPNSWDQATNGTPNLLFLNQGDGTFREVAAEWGVRDPRWSYAAAFADIDDDGDQDLYVSNDFGENGLYLNEEGSFREAAMERGVLDPGNGMGVAFGDYDNDGDLDLHVTNMSSTAGNRILSRMYPNADPEELVLKKLAAGNSLFSNDGSGHFENITHNVGGLPAGWAFGGGFIDFDNDGWEDIYSPNGFISGKTMEDT</sequence>
<evidence type="ECO:0008006" key="4">
    <source>
        <dbReference type="Google" id="ProtNLM"/>
    </source>
</evidence>